<comment type="caution">
    <text evidence="1">The sequence shown here is derived from an EMBL/GenBank/DDBJ whole genome shotgun (WGS) entry which is preliminary data.</text>
</comment>
<proteinExistence type="predicted"/>
<organism evidence="1 2">
    <name type="scientific">Pseudoalteromonas rubra</name>
    <dbReference type="NCBI Taxonomy" id="43658"/>
    <lineage>
        <taxon>Bacteria</taxon>
        <taxon>Pseudomonadati</taxon>
        <taxon>Pseudomonadota</taxon>
        <taxon>Gammaproteobacteria</taxon>
        <taxon>Alteromonadales</taxon>
        <taxon>Pseudoalteromonadaceae</taxon>
        <taxon>Pseudoalteromonas</taxon>
    </lineage>
</organism>
<dbReference type="AlphaFoldDB" id="A0A8T0C010"/>
<reference evidence="1 2" key="1">
    <citation type="journal article" date="2012" name="J. Bacteriol.">
        <title>Genome sequence of the cycloprodigiosin-producing bacterial strain Pseudoalteromonas rubra ATCC 29570(T).</title>
        <authorList>
            <person name="Xie B.B."/>
            <person name="Shu Y.L."/>
            <person name="Qin Q.L."/>
            <person name="Rong J.C."/>
            <person name="Zhang X.Y."/>
            <person name="Chen X.L."/>
            <person name="Zhou B.C."/>
            <person name="Zhang Y.Z."/>
        </authorList>
    </citation>
    <scope>NUCLEOTIDE SEQUENCE [LARGE SCALE GENOMIC DNA]</scope>
    <source>
        <strain evidence="1 2">DSM 6842</strain>
    </source>
</reference>
<name>A0A8T0C010_9GAMM</name>
<evidence type="ECO:0000313" key="2">
    <source>
        <dbReference type="Proteomes" id="UP000016480"/>
    </source>
</evidence>
<sequence length="41" mass="4312">MNMFSALLMAYASGAQVQLALKGCTGGGTIGYPFISEVWVQ</sequence>
<dbReference type="EMBL" id="AHCD03000044">
    <property type="protein sequence ID" value="KAF7781463.1"/>
    <property type="molecule type" value="Genomic_DNA"/>
</dbReference>
<protein>
    <submittedName>
        <fullName evidence="1">Uncharacterized protein</fullName>
    </submittedName>
</protein>
<accession>A0A8T0C010</accession>
<gene>
    <name evidence="1" type="ORF">PRUB_b0690</name>
</gene>
<dbReference type="Proteomes" id="UP000016480">
    <property type="component" value="Unassembled WGS sequence"/>
</dbReference>
<evidence type="ECO:0000313" key="1">
    <source>
        <dbReference type="EMBL" id="KAF7781463.1"/>
    </source>
</evidence>